<dbReference type="GO" id="GO:0004364">
    <property type="term" value="F:glutathione transferase activity"/>
    <property type="evidence" value="ECO:0007669"/>
    <property type="project" value="UniProtKB-EC"/>
</dbReference>
<evidence type="ECO:0000256" key="4">
    <source>
        <dbReference type="PROSITE-ProRule" id="PRU00047"/>
    </source>
</evidence>
<feature type="domain" description="CCHC-type" evidence="6">
    <location>
        <begin position="350"/>
        <end position="364"/>
    </location>
</feature>
<dbReference type="InterPro" id="IPR004045">
    <property type="entry name" value="Glutathione_S-Trfase_N"/>
</dbReference>
<dbReference type="InterPro" id="IPR045073">
    <property type="entry name" value="Omega/Tau-like"/>
</dbReference>
<dbReference type="SFLD" id="SFLDG01152">
    <property type="entry name" value="Main.3:_Omega-_and_Tau-like"/>
    <property type="match status" value="1"/>
</dbReference>
<dbReference type="EC" id="2.5.1.18" evidence="1"/>
<sequence length="747" mass="84787">MAQQEVKLLGFWASPFAYRVIWALKLKGVDYEYIEEDIFNKSPLLLQLNPLHKRVPVLIHGHRVICESYVIVQYIDETWPQYPLLPQHPYERAMARFWAEFAESKLLETAWMGICSRGEERERAAKLVMEAVEKIEELVKGKKLFGGESIGWQDKVRFLLTALKIFYILDPTLAPLPEPKENDTPQVVAARKKREEDELICRGHILNALSDRLYDLYTNTNSAREIWEALENKYKAEKEVESSQIELPEAFQVGAIVAKLPSSWKGYRKRILHKSEDYSLEEIQKHLRIEEESRSRDKMVEESNGGTNKANAISKANHPRGKNNNNKKNSGNYMSPKKNQEQFKGKKGPCFVCGKPGHYARECRFRKNQKGAVVNAIDEEIIATLSDVCVVQGKVQGWWYDTCATVHVTYDKSLFKTFEDAKGDQEVQMGNEGKSKVLGKGTIEVVFTSGKKVTLTNVLYVPDMNKNLVSGDLLGKPGIKAVFESGKLILSKSGNFVGKGLAHVGLSTIKRIVKCGLIACDTKKFEKCEICVKSKMIKKPFHSVERSSNLLDLVHSDLCELNGMLTRGGNRIPMKKNEISPYELWKGRKPNIGYFKVWGCLAYCKKTNPNKTKLGPRAIKCAFVGYASNSKAYRLLDLESNVIIESREVEFFENLLSDSNSQVPISVGESLEETPSKVVEQPIVPRKSQRARKEKVLGSDEIDSQRISFYLVEGNREDIIRKIPIVLQIEEDPKTYKEAMASRDVAF</sequence>
<dbReference type="InterPro" id="IPR054722">
    <property type="entry name" value="PolX-like_BBD"/>
</dbReference>
<dbReference type="Gene3D" id="3.40.30.10">
    <property type="entry name" value="Glutaredoxin"/>
    <property type="match status" value="1"/>
</dbReference>
<dbReference type="Pfam" id="PF02798">
    <property type="entry name" value="GST_N"/>
    <property type="match status" value="1"/>
</dbReference>
<dbReference type="SFLD" id="SFLDG00358">
    <property type="entry name" value="Main_(cytGST)"/>
    <property type="match status" value="1"/>
</dbReference>
<dbReference type="PROSITE" id="PS50158">
    <property type="entry name" value="ZF_CCHC"/>
    <property type="match status" value="1"/>
</dbReference>
<evidence type="ECO:0000259" key="7">
    <source>
        <dbReference type="PROSITE" id="PS50404"/>
    </source>
</evidence>
<dbReference type="InterPro" id="IPR001878">
    <property type="entry name" value="Znf_CCHC"/>
</dbReference>
<name>A0A438HQM6_VITVI</name>
<dbReference type="InterPro" id="IPR040079">
    <property type="entry name" value="Glutathione_S-Trfase"/>
</dbReference>
<gene>
    <name evidence="8" type="primary">GSTU1</name>
    <name evidence="8" type="ORF">CK203_042813</name>
</gene>
<keyword evidence="4" id="KW-0863">Zinc-finger</keyword>
<dbReference type="Gene3D" id="1.20.1050.10">
    <property type="match status" value="1"/>
</dbReference>
<accession>A0A438HQM6</accession>
<dbReference type="Pfam" id="PF22936">
    <property type="entry name" value="Pol_BBD"/>
    <property type="match status" value="1"/>
</dbReference>
<dbReference type="InterPro" id="IPR036875">
    <property type="entry name" value="Znf_CCHC_sf"/>
</dbReference>
<dbReference type="InterPro" id="IPR057670">
    <property type="entry name" value="SH3_retrovirus"/>
</dbReference>
<dbReference type="SUPFAM" id="SSF47616">
    <property type="entry name" value="GST C-terminal domain-like"/>
    <property type="match status" value="1"/>
</dbReference>
<keyword evidence="4" id="KW-0862">Zinc</keyword>
<dbReference type="PANTHER" id="PTHR47592">
    <property type="entry name" value="PBF68 PROTEIN"/>
    <property type="match status" value="1"/>
</dbReference>
<dbReference type="GO" id="GO:0008270">
    <property type="term" value="F:zinc ion binding"/>
    <property type="evidence" value="ECO:0007669"/>
    <property type="project" value="UniProtKB-KW"/>
</dbReference>
<dbReference type="SFLD" id="SFLDS00019">
    <property type="entry name" value="Glutathione_Transferase_(cytos"/>
    <property type="match status" value="1"/>
</dbReference>
<dbReference type="Gene3D" id="4.10.60.10">
    <property type="entry name" value="Zinc finger, CCHC-type"/>
    <property type="match status" value="1"/>
</dbReference>
<dbReference type="PROSITE" id="PS50404">
    <property type="entry name" value="GST_NTER"/>
    <property type="match status" value="1"/>
</dbReference>
<dbReference type="Pfam" id="PF14223">
    <property type="entry name" value="Retrotran_gag_2"/>
    <property type="match status" value="1"/>
</dbReference>
<feature type="compositionally biased region" description="Basic and acidic residues" evidence="5">
    <location>
        <begin position="292"/>
        <end position="301"/>
    </location>
</feature>
<dbReference type="SUPFAM" id="SSF57756">
    <property type="entry name" value="Retrovirus zinc finger-like domains"/>
    <property type="match status" value="1"/>
</dbReference>
<evidence type="ECO:0000256" key="3">
    <source>
        <dbReference type="ARBA" id="ARBA00047960"/>
    </source>
</evidence>
<organism evidence="8 9">
    <name type="scientific">Vitis vinifera</name>
    <name type="common">Grape</name>
    <dbReference type="NCBI Taxonomy" id="29760"/>
    <lineage>
        <taxon>Eukaryota</taxon>
        <taxon>Viridiplantae</taxon>
        <taxon>Streptophyta</taxon>
        <taxon>Embryophyta</taxon>
        <taxon>Tracheophyta</taxon>
        <taxon>Spermatophyta</taxon>
        <taxon>Magnoliopsida</taxon>
        <taxon>eudicotyledons</taxon>
        <taxon>Gunneridae</taxon>
        <taxon>Pentapetalae</taxon>
        <taxon>rosids</taxon>
        <taxon>Vitales</taxon>
        <taxon>Vitaceae</taxon>
        <taxon>Viteae</taxon>
        <taxon>Vitis</taxon>
    </lineage>
</organism>
<evidence type="ECO:0000259" key="6">
    <source>
        <dbReference type="PROSITE" id="PS50158"/>
    </source>
</evidence>
<dbReference type="Pfam" id="PF00098">
    <property type="entry name" value="zf-CCHC"/>
    <property type="match status" value="1"/>
</dbReference>
<dbReference type="SMART" id="SM00343">
    <property type="entry name" value="ZnF_C2HC"/>
    <property type="match status" value="1"/>
</dbReference>
<keyword evidence="4" id="KW-0479">Metal-binding</keyword>
<dbReference type="SUPFAM" id="SSF52833">
    <property type="entry name" value="Thioredoxin-like"/>
    <property type="match status" value="1"/>
</dbReference>
<dbReference type="Pfam" id="PF25597">
    <property type="entry name" value="SH3_retrovirus"/>
    <property type="match status" value="1"/>
</dbReference>
<reference evidence="8 9" key="1">
    <citation type="journal article" date="2018" name="PLoS Genet.">
        <title>Population sequencing reveals clonal diversity and ancestral inbreeding in the grapevine cultivar Chardonnay.</title>
        <authorList>
            <person name="Roach M.J."/>
            <person name="Johnson D.L."/>
            <person name="Bohlmann J."/>
            <person name="van Vuuren H.J."/>
            <person name="Jones S.J."/>
            <person name="Pretorius I.S."/>
            <person name="Schmidt S.A."/>
            <person name="Borneman A.R."/>
        </authorList>
    </citation>
    <scope>NUCLEOTIDE SEQUENCE [LARGE SCALE GENOMIC DNA]</scope>
    <source>
        <strain evidence="9">cv. Chardonnay</strain>
        <tissue evidence="8">Leaf</tissue>
    </source>
</reference>
<dbReference type="Proteomes" id="UP000288805">
    <property type="component" value="Unassembled WGS sequence"/>
</dbReference>
<feature type="region of interest" description="Disordered" evidence="5">
    <location>
        <begin position="292"/>
        <end position="345"/>
    </location>
</feature>
<evidence type="ECO:0000256" key="5">
    <source>
        <dbReference type="SAM" id="MobiDB-lite"/>
    </source>
</evidence>
<dbReference type="EMBL" id="QGNW01000190">
    <property type="protein sequence ID" value="RVW86763.1"/>
    <property type="molecule type" value="Genomic_DNA"/>
</dbReference>
<dbReference type="FunFam" id="3.40.30.10:FF:000014">
    <property type="entry name" value="Tau class glutathione S-transferase"/>
    <property type="match status" value="1"/>
</dbReference>
<protein>
    <recommendedName>
        <fullName evidence="1">glutathione transferase</fullName>
        <ecNumber evidence="1">2.5.1.18</ecNumber>
    </recommendedName>
</protein>
<dbReference type="GO" id="GO:0003676">
    <property type="term" value="F:nucleic acid binding"/>
    <property type="evidence" value="ECO:0007669"/>
    <property type="project" value="InterPro"/>
</dbReference>
<evidence type="ECO:0000256" key="1">
    <source>
        <dbReference type="ARBA" id="ARBA00012452"/>
    </source>
</evidence>
<evidence type="ECO:0000313" key="8">
    <source>
        <dbReference type="EMBL" id="RVW86763.1"/>
    </source>
</evidence>
<evidence type="ECO:0000313" key="9">
    <source>
        <dbReference type="Proteomes" id="UP000288805"/>
    </source>
</evidence>
<keyword evidence="2 8" id="KW-0808">Transferase</keyword>
<proteinExistence type="predicted"/>
<dbReference type="InterPro" id="IPR036249">
    <property type="entry name" value="Thioredoxin-like_sf"/>
</dbReference>
<dbReference type="InterPro" id="IPR036282">
    <property type="entry name" value="Glutathione-S-Trfase_C_sf"/>
</dbReference>
<dbReference type="PANTHER" id="PTHR47592:SF31">
    <property type="entry name" value="ZINC FINGER, CCHC-TYPE-RELATED"/>
    <property type="match status" value="1"/>
</dbReference>
<dbReference type="CDD" id="cd03058">
    <property type="entry name" value="GST_N_Tau"/>
    <property type="match status" value="1"/>
</dbReference>
<comment type="caution">
    <text evidence="8">The sequence shown here is derived from an EMBL/GenBank/DDBJ whole genome shotgun (WGS) entry which is preliminary data.</text>
</comment>
<dbReference type="AlphaFoldDB" id="A0A438HQM6"/>
<comment type="catalytic activity">
    <reaction evidence="3">
        <text>RX + glutathione = an S-substituted glutathione + a halide anion + H(+)</text>
        <dbReference type="Rhea" id="RHEA:16437"/>
        <dbReference type="ChEBI" id="CHEBI:15378"/>
        <dbReference type="ChEBI" id="CHEBI:16042"/>
        <dbReference type="ChEBI" id="CHEBI:17792"/>
        <dbReference type="ChEBI" id="CHEBI:57925"/>
        <dbReference type="ChEBI" id="CHEBI:90779"/>
        <dbReference type="EC" id="2.5.1.18"/>
    </reaction>
</comment>
<evidence type="ECO:0000256" key="2">
    <source>
        <dbReference type="ARBA" id="ARBA00022679"/>
    </source>
</evidence>
<feature type="domain" description="GST N-terminal" evidence="7">
    <location>
        <begin position="4"/>
        <end position="83"/>
    </location>
</feature>